<feature type="chain" id="PRO_5043002017" evidence="5">
    <location>
        <begin position="19"/>
        <end position="648"/>
    </location>
</feature>
<dbReference type="InterPro" id="IPR008969">
    <property type="entry name" value="CarboxyPept-like_regulatory"/>
</dbReference>
<sequence length="648" mass="73702">MKKILYILILLISTASFGQRKYAADRYYKEFAYKKAAELYESIHDKGDNSYLVLSRLADAQYFNFEFTKAEKNYAKLMKFHEKIASSKHLFRYSQVLKTNGKIAKSDAWLLKLKGENTNDSRVKSLESNKDYFVEYSNTKKTYINIHNVSSNTKYSDFGGFIYNDELYFASTKPKAKSDKKLYKWNKQPFLNIYKAKQKNIVSKKMLDLEKATMLEGLSSKYHESNIIITKKGKKAYFTRDNYDGRTLKGDKAQVSHLKIYSADKIGDLWGNVQELPFNSDAFSCGHPALSIDEETLYFVSDMPNGFGGTDIYKARILGDNNFGKPINLGKEINTESREMFPFIGTNNELYFSSNGHLGLGALDVFEAKYIDGKYTNPVNLGSPINSAFDDFSFVINKKHSHGFFSSNRKNGKGDDDIYSFIMYRCKEDIKGIVSDSRTGEPIANAVVQLMNPSGEVVSSLKTGRSGSYIFEQKDCEQKFVVVGSKEGYKNANEQAATLDVDQQDVVVNLKLQSLIVGNQIVINPIYFDFDLANIRTDAEYELEDIVSVMNTYPELVIKIESHTDSRGSKNYNRNLSDRRAKSTRDYIISRGIASNRIESAIGFGEDDLLNHCDDANSKKCTEEEHQKNRRSYFYIVKGNESVKAVNE</sequence>
<dbReference type="InterPro" id="IPR036737">
    <property type="entry name" value="OmpA-like_sf"/>
</dbReference>
<dbReference type="PANTHER" id="PTHR30329:SF21">
    <property type="entry name" value="LIPOPROTEIN YIAD-RELATED"/>
    <property type="match status" value="1"/>
</dbReference>
<comment type="subcellular location">
    <subcellularLocation>
        <location evidence="1">Cell outer membrane</location>
    </subcellularLocation>
</comment>
<organism evidence="7 8">
    <name type="scientific">Tenacibaculum finnmarkense genomovar finnmarkense</name>
    <dbReference type="NCBI Taxonomy" id="1458503"/>
    <lineage>
        <taxon>Bacteria</taxon>
        <taxon>Pseudomonadati</taxon>
        <taxon>Bacteroidota</taxon>
        <taxon>Flavobacteriia</taxon>
        <taxon>Flavobacteriales</taxon>
        <taxon>Flavobacteriaceae</taxon>
        <taxon>Tenacibaculum</taxon>
        <taxon>Tenacibaculum finnmarkense</taxon>
    </lineage>
</organism>
<dbReference type="InterPro" id="IPR006665">
    <property type="entry name" value="OmpA-like"/>
</dbReference>
<dbReference type="PANTHER" id="PTHR30329">
    <property type="entry name" value="STATOR ELEMENT OF FLAGELLAR MOTOR COMPLEX"/>
    <property type="match status" value="1"/>
</dbReference>
<keyword evidence="3" id="KW-0998">Cell outer membrane</keyword>
<name>A0AAP1RFD8_9FLAO</name>
<evidence type="ECO:0000256" key="3">
    <source>
        <dbReference type="ARBA" id="ARBA00023237"/>
    </source>
</evidence>
<evidence type="ECO:0000256" key="4">
    <source>
        <dbReference type="PROSITE-ProRule" id="PRU00473"/>
    </source>
</evidence>
<dbReference type="EMBL" id="WXXV01000009">
    <property type="protein sequence ID" value="MBE7695309.1"/>
    <property type="molecule type" value="Genomic_DNA"/>
</dbReference>
<dbReference type="AlphaFoldDB" id="A0AAP1RFD8"/>
<dbReference type="InterPro" id="IPR050330">
    <property type="entry name" value="Bact_OuterMem_StrucFunc"/>
</dbReference>
<evidence type="ECO:0000256" key="1">
    <source>
        <dbReference type="ARBA" id="ARBA00004442"/>
    </source>
</evidence>
<evidence type="ECO:0000256" key="2">
    <source>
        <dbReference type="ARBA" id="ARBA00023136"/>
    </source>
</evidence>
<dbReference type="PRINTS" id="PR01021">
    <property type="entry name" value="OMPADOMAIN"/>
</dbReference>
<dbReference type="Gene3D" id="2.60.40.1120">
    <property type="entry name" value="Carboxypeptidase-like, regulatory domain"/>
    <property type="match status" value="1"/>
</dbReference>
<keyword evidence="5" id="KW-0732">Signal</keyword>
<gene>
    <name evidence="7" type="ORF">F7645_07725</name>
</gene>
<dbReference type="InterPro" id="IPR006664">
    <property type="entry name" value="OMP_bac"/>
</dbReference>
<dbReference type="RefSeq" id="WP_193702191.1">
    <property type="nucleotide sequence ID" value="NZ_WXXV01000009.1"/>
</dbReference>
<feature type="signal peptide" evidence="5">
    <location>
        <begin position="1"/>
        <end position="18"/>
    </location>
</feature>
<evidence type="ECO:0000313" key="8">
    <source>
        <dbReference type="Proteomes" id="UP000806077"/>
    </source>
</evidence>
<evidence type="ECO:0000313" key="7">
    <source>
        <dbReference type="EMBL" id="MBE7695309.1"/>
    </source>
</evidence>
<dbReference type="Gene3D" id="3.30.1330.60">
    <property type="entry name" value="OmpA-like domain"/>
    <property type="match status" value="1"/>
</dbReference>
<dbReference type="SUPFAM" id="SSF82171">
    <property type="entry name" value="DPP6 N-terminal domain-like"/>
    <property type="match status" value="1"/>
</dbReference>
<dbReference type="Pfam" id="PF00691">
    <property type="entry name" value="OmpA"/>
    <property type="match status" value="1"/>
</dbReference>
<dbReference type="PROSITE" id="PS51123">
    <property type="entry name" value="OMPA_2"/>
    <property type="match status" value="1"/>
</dbReference>
<dbReference type="GO" id="GO:0009279">
    <property type="term" value="C:cell outer membrane"/>
    <property type="evidence" value="ECO:0007669"/>
    <property type="project" value="UniProtKB-SubCell"/>
</dbReference>
<evidence type="ECO:0000259" key="6">
    <source>
        <dbReference type="PROSITE" id="PS51123"/>
    </source>
</evidence>
<reference evidence="7 8" key="1">
    <citation type="journal article" date="2020" name="Int. J. Syst. Evol. Microbiol.">
        <title>Tenacibaculum piscium sp. nov., isolated from skin ulcers of sea-farmed fish, and description of Tenacibaculum finnmarkense sp. nov. with subdivision into genomovars finnmarkense and ulcerans.</title>
        <authorList>
            <person name="Olsen A.B."/>
            <person name="Spilsberg B."/>
            <person name="Nilsen H.K."/>
            <person name="Lagesen K."/>
            <person name="Gulla S."/>
            <person name="Avendano-Herrera R."/>
            <person name="Irgang R."/>
            <person name="Duchaud E."/>
            <person name="Colquhoun D.J."/>
        </authorList>
    </citation>
    <scope>NUCLEOTIDE SEQUENCE [LARGE SCALE GENOMIC DNA]</scope>
    <source>
        <strain evidence="7 8">TNO037</strain>
    </source>
</reference>
<keyword evidence="8" id="KW-1185">Reference proteome</keyword>
<dbReference type="SUPFAM" id="SSF49464">
    <property type="entry name" value="Carboxypeptidase regulatory domain-like"/>
    <property type="match status" value="1"/>
</dbReference>
<keyword evidence="2 4" id="KW-0472">Membrane</keyword>
<comment type="caution">
    <text evidence="7">The sequence shown here is derived from an EMBL/GenBank/DDBJ whole genome shotgun (WGS) entry which is preliminary data.</text>
</comment>
<dbReference type="SUPFAM" id="SSF103088">
    <property type="entry name" value="OmpA-like"/>
    <property type="match status" value="1"/>
</dbReference>
<dbReference type="CDD" id="cd07185">
    <property type="entry name" value="OmpA_C-like"/>
    <property type="match status" value="1"/>
</dbReference>
<dbReference type="Proteomes" id="UP000806077">
    <property type="component" value="Unassembled WGS sequence"/>
</dbReference>
<dbReference type="Pfam" id="PF13620">
    <property type="entry name" value="CarboxypepD_reg"/>
    <property type="match status" value="1"/>
</dbReference>
<proteinExistence type="predicted"/>
<protein>
    <submittedName>
        <fullName evidence="7">OmpA family protein</fullName>
    </submittedName>
</protein>
<accession>A0AAP1RFD8</accession>
<feature type="domain" description="OmpA-like" evidence="6">
    <location>
        <begin position="517"/>
        <end position="640"/>
    </location>
</feature>
<evidence type="ECO:0000256" key="5">
    <source>
        <dbReference type="SAM" id="SignalP"/>
    </source>
</evidence>